<dbReference type="GO" id="GO:0004252">
    <property type="term" value="F:serine-type endopeptidase activity"/>
    <property type="evidence" value="ECO:0007669"/>
    <property type="project" value="InterPro"/>
</dbReference>
<accession>A0A562QR38</accession>
<organism evidence="4 5">
    <name type="scientific">Halalkalibacter nanhaiisediminis</name>
    <dbReference type="NCBI Taxonomy" id="688079"/>
    <lineage>
        <taxon>Bacteria</taxon>
        <taxon>Bacillati</taxon>
        <taxon>Bacillota</taxon>
        <taxon>Bacilli</taxon>
        <taxon>Bacillales</taxon>
        <taxon>Bacillaceae</taxon>
        <taxon>Halalkalibacter</taxon>
    </lineage>
</organism>
<evidence type="ECO:0000313" key="5">
    <source>
        <dbReference type="Proteomes" id="UP000315711"/>
    </source>
</evidence>
<evidence type="ECO:0000313" key="4">
    <source>
        <dbReference type="EMBL" id="TWI59194.1"/>
    </source>
</evidence>
<keyword evidence="3" id="KW-1133">Transmembrane helix</keyword>
<dbReference type="OrthoDB" id="9766361at2"/>
<keyword evidence="3" id="KW-0812">Transmembrane</keyword>
<gene>
    <name evidence="4" type="ORF">IQ10_00907</name>
</gene>
<dbReference type="Pfam" id="PF13365">
    <property type="entry name" value="Trypsin_2"/>
    <property type="match status" value="1"/>
</dbReference>
<dbReference type="InterPro" id="IPR001940">
    <property type="entry name" value="Peptidase_S1C"/>
</dbReference>
<feature type="transmembrane region" description="Helical" evidence="3">
    <location>
        <begin position="40"/>
        <end position="62"/>
    </location>
</feature>
<dbReference type="Proteomes" id="UP000315711">
    <property type="component" value="Unassembled WGS sequence"/>
</dbReference>
<keyword evidence="1" id="KW-0645">Protease</keyword>
<feature type="region of interest" description="Disordered" evidence="2">
    <location>
        <begin position="1"/>
        <end position="30"/>
    </location>
</feature>
<dbReference type="PANTHER" id="PTHR43019">
    <property type="entry name" value="SERINE ENDOPROTEASE DEGS"/>
    <property type="match status" value="1"/>
</dbReference>
<dbReference type="InterPro" id="IPR009003">
    <property type="entry name" value="Peptidase_S1_PA"/>
</dbReference>
<dbReference type="InterPro" id="IPR043504">
    <property type="entry name" value="Peptidase_S1_PA_chymotrypsin"/>
</dbReference>
<keyword evidence="5" id="KW-1185">Reference proteome</keyword>
<dbReference type="Gene3D" id="2.40.10.10">
    <property type="entry name" value="Trypsin-like serine proteases"/>
    <property type="match status" value="2"/>
</dbReference>
<feature type="compositionally biased region" description="Basic and acidic residues" evidence="2">
    <location>
        <begin position="1"/>
        <end position="15"/>
    </location>
</feature>
<dbReference type="SUPFAM" id="SSF50494">
    <property type="entry name" value="Trypsin-like serine proteases"/>
    <property type="match status" value="1"/>
</dbReference>
<protein>
    <submittedName>
        <fullName evidence="4">Trypsin-like peptidase</fullName>
    </submittedName>
</protein>
<evidence type="ECO:0000256" key="1">
    <source>
        <dbReference type="ARBA" id="ARBA00022825"/>
    </source>
</evidence>
<dbReference type="GO" id="GO:0006508">
    <property type="term" value="P:proteolysis"/>
    <property type="evidence" value="ECO:0007669"/>
    <property type="project" value="InterPro"/>
</dbReference>
<keyword evidence="3" id="KW-0472">Membrane</keyword>
<reference evidence="4 5" key="1">
    <citation type="journal article" date="2015" name="Stand. Genomic Sci.">
        <title>Genomic Encyclopedia of Bacterial and Archaeal Type Strains, Phase III: the genomes of soil and plant-associated and newly described type strains.</title>
        <authorList>
            <person name="Whitman W.B."/>
            <person name="Woyke T."/>
            <person name="Klenk H.P."/>
            <person name="Zhou Y."/>
            <person name="Lilburn T.G."/>
            <person name="Beck B.J."/>
            <person name="De Vos P."/>
            <person name="Vandamme P."/>
            <person name="Eisen J.A."/>
            <person name="Garrity G."/>
            <person name="Hugenholtz P."/>
            <person name="Kyrpides N.C."/>
        </authorList>
    </citation>
    <scope>NUCLEOTIDE SEQUENCE [LARGE SCALE GENOMIC DNA]</scope>
    <source>
        <strain evidence="4 5">CGMCC 1.10116</strain>
    </source>
</reference>
<dbReference type="PANTHER" id="PTHR43019:SF23">
    <property type="entry name" value="PROTEASE DO-LIKE 5, CHLOROPLASTIC"/>
    <property type="match status" value="1"/>
</dbReference>
<dbReference type="RefSeq" id="WP_144449269.1">
    <property type="nucleotide sequence ID" value="NZ_VLKZ01000002.1"/>
</dbReference>
<sequence length="267" mass="29896">MKEDKEQFEEQKYEEPAPEDFLFDEEETEEDEKKKKRKSWFIRIVGLSIATLLVMQGVGTLFNHFSRDSIELARTSEELSEQEHIAAFKDAVVTVQGNTSRGTGFAIHPDGYILTNHHVIHQQNPLAISFPSGDLFHAEVIESNEELDIALLKVDGDNLPYLPIRERSALEQEEIYVVGNPLTQTQIVNNGEIINEEVPFQTMKISNSIFPGHSGSPVLSEEGEVVGVVYARSLSPLGSQEEGHGLAVPVERILAEIPELNQLIDSY</sequence>
<evidence type="ECO:0000256" key="2">
    <source>
        <dbReference type="SAM" id="MobiDB-lite"/>
    </source>
</evidence>
<keyword evidence="1" id="KW-0378">Hydrolase</keyword>
<feature type="compositionally biased region" description="Acidic residues" evidence="2">
    <location>
        <begin position="16"/>
        <end position="30"/>
    </location>
</feature>
<dbReference type="PRINTS" id="PR00834">
    <property type="entry name" value="PROTEASES2C"/>
</dbReference>
<keyword evidence="1" id="KW-0720">Serine protease</keyword>
<evidence type="ECO:0000256" key="3">
    <source>
        <dbReference type="SAM" id="Phobius"/>
    </source>
</evidence>
<comment type="caution">
    <text evidence="4">The sequence shown here is derived from an EMBL/GenBank/DDBJ whole genome shotgun (WGS) entry which is preliminary data.</text>
</comment>
<dbReference type="EMBL" id="VLKZ01000002">
    <property type="protein sequence ID" value="TWI59194.1"/>
    <property type="molecule type" value="Genomic_DNA"/>
</dbReference>
<name>A0A562QR38_9BACI</name>
<proteinExistence type="predicted"/>
<dbReference type="AlphaFoldDB" id="A0A562QR38"/>